<evidence type="ECO:0000256" key="5">
    <source>
        <dbReference type="ARBA" id="ARBA00022840"/>
    </source>
</evidence>
<dbReference type="InterPro" id="IPR011709">
    <property type="entry name" value="DEAD-box_helicase_OB_fold"/>
</dbReference>
<comment type="catalytic activity">
    <reaction evidence="7">
        <text>ATP + H2O = ADP + phosphate + H(+)</text>
        <dbReference type="Rhea" id="RHEA:13065"/>
        <dbReference type="ChEBI" id="CHEBI:15377"/>
        <dbReference type="ChEBI" id="CHEBI:15378"/>
        <dbReference type="ChEBI" id="CHEBI:30616"/>
        <dbReference type="ChEBI" id="CHEBI:43474"/>
        <dbReference type="ChEBI" id="CHEBI:456216"/>
        <dbReference type="EC" id="3.6.4.13"/>
    </reaction>
</comment>
<feature type="domain" description="Helicase C-terminal" evidence="10">
    <location>
        <begin position="627"/>
        <end position="800"/>
    </location>
</feature>
<dbReference type="SMART" id="SM00487">
    <property type="entry name" value="DEXDc"/>
    <property type="match status" value="1"/>
</dbReference>
<keyword evidence="6" id="KW-0508">mRNA splicing</keyword>
<organism evidence="11 12">
    <name type="scientific">Cryptococcus bacillisporus CA1873</name>
    <dbReference type="NCBI Taxonomy" id="1296111"/>
    <lineage>
        <taxon>Eukaryota</taxon>
        <taxon>Fungi</taxon>
        <taxon>Dikarya</taxon>
        <taxon>Basidiomycota</taxon>
        <taxon>Agaricomycotina</taxon>
        <taxon>Tremellomycetes</taxon>
        <taxon>Tremellales</taxon>
        <taxon>Cryptococcaceae</taxon>
        <taxon>Cryptococcus</taxon>
        <taxon>Cryptococcus gattii species complex</taxon>
    </lineage>
</organism>
<evidence type="ECO:0000259" key="9">
    <source>
        <dbReference type="PROSITE" id="PS51192"/>
    </source>
</evidence>
<evidence type="ECO:0000256" key="2">
    <source>
        <dbReference type="ARBA" id="ARBA00022664"/>
    </source>
</evidence>
<evidence type="ECO:0000256" key="4">
    <source>
        <dbReference type="ARBA" id="ARBA00022801"/>
    </source>
</evidence>
<dbReference type="Pfam" id="PF04408">
    <property type="entry name" value="WHD_HA2"/>
    <property type="match status" value="1"/>
</dbReference>
<sequence>MDLQNFISDNVVRILGSSDSATVDYVQSLAMSSKTPGDLYNSLLSTGMASTPETQAFAAQVHSLVPRKTKTKASKADKATSSQRFALLMDDDAESSGSRKEKKKKKEKEGSKRGEGDVVGVKKARHARKRDTEGNWDSDEEDQEAKRARTRTRSPLVPDGGDDQAELPLEQQPEETEEERLERERLEDLRERDEFAERIKEKDRDRTKRIVEDRSSKALGGIEATRRANLMDDPAAREAAIADLRNRSRQEYLSKRELQQLDLLKMEVEDEKILFRNQKLSRKEERELERKKELIRLMEERKKIDDGTNGYMLPDDYITEQGRLDQKKKKDALYKRYEESKPVEGQFVTDVDQWEAAQQERTDLTTGALDKEILVEDYDYVFDESQEIKFLKEGKMDGTLTAEAQALLDQVDKLEKNAQSIQDTRKSLPIYEFRDELLEAIAEHQVLIVVAETGSGKTTQLPQYLYEAGYCKNGMKVGCTQPRRVAAMSVAARVAEEMGVRLGQEVGYSIRFEDMTSDKTVLKYMTDGMLLREFLTDPELSTYSALVIDEAHERTLSTDILFGLVKDIARFRPDLRLLISSATLNAQKFADFFDQAPIFDVPGRRFPVDMFYTQQPEANYMHAAVTTILQIHTTQPKGDILLFLTGQDEIEAAEESLKETMYALGDKVPELIIAPIYANLPSEMQSKIFEPTPEGARKVVLATNIAETSITIDGVVYVIDPGFVKQNNYNPKTGMSSLVVEPISRASAQQRAGRAGRVGPGKAFRLYTKWAFKNELLQDTIPEIQRTNLSMVVLMLKSLGINDVLNFDFLDKPPADTIIRSFELLYALGALNHKGELTRLGRRMAEFPVDPMLSKAIINSENFKCTHEVLTIISMLQESGSLLYRPKDKRVHADKAHKNFIKPGGDHFTLLNIFEQWAESNYSQQFCYENFVQFKSLCRVRDIRDQLAQLCDRVEVVIESTPNDVVPVQKAITAGYFYNTARIDRGGGYRTTKNNHSVYLHPSSCLIGMQPPPRFILYYELVLTSKEYMRQCMPIEGSWLSELAPHYFNKSEIDQLMGSASKVKMPKRIEQPKVGPVNS</sequence>
<keyword evidence="3" id="KW-0547">Nucleotide-binding</keyword>
<keyword evidence="5" id="KW-0067">ATP-binding</keyword>
<dbReference type="GO" id="GO:0004386">
    <property type="term" value="F:helicase activity"/>
    <property type="evidence" value="ECO:0007669"/>
    <property type="project" value="UniProtKB-KW"/>
</dbReference>
<dbReference type="Proteomes" id="UP000053800">
    <property type="component" value="Unassembled WGS sequence"/>
</dbReference>
<accession>A0ABR5BJR4</accession>
<feature type="compositionally biased region" description="Acidic residues" evidence="8">
    <location>
        <begin position="134"/>
        <end position="143"/>
    </location>
</feature>
<dbReference type="InterPro" id="IPR011545">
    <property type="entry name" value="DEAD/DEAH_box_helicase_dom"/>
</dbReference>
<dbReference type="PROSITE" id="PS51192">
    <property type="entry name" value="HELICASE_ATP_BIND_1"/>
    <property type="match status" value="1"/>
</dbReference>
<feature type="region of interest" description="Disordered" evidence="8">
    <location>
        <begin position="67"/>
        <end position="187"/>
    </location>
</feature>
<evidence type="ECO:0000256" key="1">
    <source>
        <dbReference type="ARBA" id="ARBA00012552"/>
    </source>
</evidence>
<feature type="domain" description="Helicase ATP-binding" evidence="9">
    <location>
        <begin position="438"/>
        <end position="602"/>
    </location>
</feature>
<dbReference type="InterPro" id="IPR007502">
    <property type="entry name" value="Helicase-assoc_dom"/>
</dbReference>
<dbReference type="Gene3D" id="1.20.120.1080">
    <property type="match status" value="1"/>
</dbReference>
<evidence type="ECO:0000313" key="11">
    <source>
        <dbReference type="EMBL" id="KIR69423.1"/>
    </source>
</evidence>
<evidence type="ECO:0000256" key="7">
    <source>
        <dbReference type="ARBA" id="ARBA00047984"/>
    </source>
</evidence>
<dbReference type="InterPro" id="IPR014001">
    <property type="entry name" value="Helicase_ATP-bd"/>
</dbReference>
<dbReference type="CDD" id="cd18791">
    <property type="entry name" value="SF2_C_RHA"/>
    <property type="match status" value="1"/>
</dbReference>
<keyword evidence="4" id="KW-0378">Hydrolase</keyword>
<dbReference type="Pfam" id="PF00270">
    <property type="entry name" value="DEAD"/>
    <property type="match status" value="1"/>
</dbReference>
<keyword evidence="12" id="KW-1185">Reference proteome</keyword>
<dbReference type="Gene3D" id="3.40.50.300">
    <property type="entry name" value="P-loop containing nucleotide triphosphate hydrolases"/>
    <property type="match status" value="2"/>
</dbReference>
<proteinExistence type="predicted"/>
<dbReference type="EC" id="3.6.4.13" evidence="1"/>
<keyword evidence="11" id="KW-0347">Helicase</keyword>
<evidence type="ECO:0000256" key="3">
    <source>
        <dbReference type="ARBA" id="ARBA00022741"/>
    </source>
</evidence>
<dbReference type="Pfam" id="PF21010">
    <property type="entry name" value="HA2_C"/>
    <property type="match status" value="1"/>
</dbReference>
<dbReference type="InterPro" id="IPR027417">
    <property type="entry name" value="P-loop_NTPase"/>
</dbReference>
<feature type="compositionally biased region" description="Basic and acidic residues" evidence="8">
    <location>
        <begin position="107"/>
        <end position="116"/>
    </location>
</feature>
<gene>
    <name evidence="11" type="ORF">I314_00534</name>
</gene>
<dbReference type="InterPro" id="IPR002464">
    <property type="entry name" value="DNA/RNA_helicase_DEAH_CS"/>
</dbReference>
<evidence type="ECO:0000256" key="6">
    <source>
        <dbReference type="ARBA" id="ARBA00023187"/>
    </source>
</evidence>
<dbReference type="SUPFAM" id="SSF52540">
    <property type="entry name" value="P-loop containing nucleoside triphosphate hydrolases"/>
    <property type="match status" value="1"/>
</dbReference>
<evidence type="ECO:0000259" key="10">
    <source>
        <dbReference type="PROSITE" id="PS51194"/>
    </source>
</evidence>
<dbReference type="PANTHER" id="PTHR18934">
    <property type="entry name" value="ATP-DEPENDENT RNA HELICASE"/>
    <property type="match status" value="1"/>
</dbReference>
<dbReference type="PROSITE" id="PS00690">
    <property type="entry name" value="DEAH_ATP_HELICASE"/>
    <property type="match status" value="1"/>
</dbReference>
<dbReference type="PROSITE" id="PS51194">
    <property type="entry name" value="HELICASE_CTER"/>
    <property type="match status" value="1"/>
</dbReference>
<dbReference type="PANTHER" id="PTHR18934:SF83">
    <property type="entry name" value="PRE-MRNA-SPLICING FACTOR ATP-DEPENDENT RNA HELICASE DHX16"/>
    <property type="match status" value="1"/>
</dbReference>
<evidence type="ECO:0000256" key="8">
    <source>
        <dbReference type="SAM" id="MobiDB-lite"/>
    </source>
</evidence>
<dbReference type="Pfam" id="PF00271">
    <property type="entry name" value="Helicase_C"/>
    <property type="match status" value="1"/>
</dbReference>
<protein>
    <recommendedName>
        <fullName evidence="1">RNA helicase</fullName>
        <ecNumber evidence="1">3.6.4.13</ecNumber>
    </recommendedName>
</protein>
<dbReference type="Pfam" id="PF07717">
    <property type="entry name" value="OB_NTP_bind"/>
    <property type="match status" value="1"/>
</dbReference>
<dbReference type="InterPro" id="IPR001650">
    <property type="entry name" value="Helicase_C-like"/>
</dbReference>
<evidence type="ECO:0000313" key="12">
    <source>
        <dbReference type="Proteomes" id="UP000053800"/>
    </source>
</evidence>
<dbReference type="SMART" id="SM00847">
    <property type="entry name" value="HA2"/>
    <property type="match status" value="1"/>
</dbReference>
<dbReference type="SMART" id="SM00490">
    <property type="entry name" value="HELICc"/>
    <property type="match status" value="1"/>
</dbReference>
<dbReference type="InterPro" id="IPR048333">
    <property type="entry name" value="HA2_WH"/>
</dbReference>
<name>A0ABR5BJR4_CRYGA</name>
<reference evidence="11 12" key="1">
    <citation type="submission" date="2015-01" db="EMBL/GenBank/DDBJ databases">
        <title>The Genome Sequence of Cryptococcus gattii CA1873.</title>
        <authorList>
            <consortium name="The Broad Institute Genomics Platform"/>
            <person name="Cuomo C."/>
            <person name="Litvintseva A."/>
            <person name="Chen Y."/>
            <person name="Heitman J."/>
            <person name="Sun S."/>
            <person name="Springer D."/>
            <person name="Dromer F."/>
            <person name="Young S."/>
            <person name="Zeng Q."/>
            <person name="Gargeya S."/>
            <person name="Abouelleil A."/>
            <person name="Alvarado L."/>
            <person name="Chapman S.B."/>
            <person name="Gainer-Dewar J."/>
            <person name="Goldberg J."/>
            <person name="Griggs A."/>
            <person name="Gujja S."/>
            <person name="Hansen M."/>
            <person name="Howarth C."/>
            <person name="Imamovic A."/>
            <person name="Larimer J."/>
            <person name="Murphy C."/>
            <person name="Naylor J."/>
            <person name="Pearson M."/>
            <person name="Priest M."/>
            <person name="Roberts A."/>
            <person name="Saif S."/>
            <person name="Shea T."/>
            <person name="Sykes S."/>
            <person name="Wortman J."/>
            <person name="Nusbaum C."/>
            <person name="Birren B."/>
        </authorList>
    </citation>
    <scope>NUCLEOTIDE SEQUENCE [LARGE SCALE GENOMIC DNA]</scope>
    <source>
        <strain evidence="11 12">CA1873</strain>
    </source>
</reference>
<dbReference type="EMBL" id="KN848889">
    <property type="protein sequence ID" value="KIR69423.1"/>
    <property type="molecule type" value="Genomic_DNA"/>
</dbReference>
<keyword evidence="2" id="KW-0507">mRNA processing</keyword>